<evidence type="ECO:0000256" key="1">
    <source>
        <dbReference type="SAM" id="MobiDB-lite"/>
    </source>
</evidence>
<name>A0AAD4ITU3_PERFH</name>
<reference evidence="2 3" key="1">
    <citation type="journal article" date="2021" name="Nat. Commun.">
        <title>Incipient diploidization of the medicinal plant Perilla within 10,000 years.</title>
        <authorList>
            <person name="Zhang Y."/>
            <person name="Shen Q."/>
            <person name="Leng L."/>
            <person name="Zhang D."/>
            <person name="Chen S."/>
            <person name="Shi Y."/>
            <person name="Ning Z."/>
            <person name="Chen S."/>
        </authorList>
    </citation>
    <scope>NUCLEOTIDE SEQUENCE [LARGE SCALE GENOMIC DNA]</scope>
    <source>
        <strain evidence="3">cv. PC099</strain>
    </source>
</reference>
<gene>
    <name evidence="2" type="ORF">C2S53_019679</name>
</gene>
<dbReference type="EMBL" id="SDAM02002666">
    <property type="protein sequence ID" value="KAH6821164.1"/>
    <property type="molecule type" value="Genomic_DNA"/>
</dbReference>
<dbReference type="PANTHER" id="PTHR34206">
    <property type="entry name" value="OS06G0193300 PROTEIN"/>
    <property type="match status" value="1"/>
</dbReference>
<dbReference type="Proteomes" id="UP001190926">
    <property type="component" value="Unassembled WGS sequence"/>
</dbReference>
<feature type="compositionally biased region" description="Polar residues" evidence="1">
    <location>
        <begin position="7"/>
        <end position="17"/>
    </location>
</feature>
<keyword evidence="3" id="KW-1185">Reference proteome</keyword>
<organism evidence="2 3">
    <name type="scientific">Perilla frutescens var. hirtella</name>
    <name type="common">Perilla citriodora</name>
    <name type="synonym">Perilla setoyensis</name>
    <dbReference type="NCBI Taxonomy" id="608512"/>
    <lineage>
        <taxon>Eukaryota</taxon>
        <taxon>Viridiplantae</taxon>
        <taxon>Streptophyta</taxon>
        <taxon>Embryophyta</taxon>
        <taxon>Tracheophyta</taxon>
        <taxon>Spermatophyta</taxon>
        <taxon>Magnoliopsida</taxon>
        <taxon>eudicotyledons</taxon>
        <taxon>Gunneridae</taxon>
        <taxon>Pentapetalae</taxon>
        <taxon>asterids</taxon>
        <taxon>lamiids</taxon>
        <taxon>Lamiales</taxon>
        <taxon>Lamiaceae</taxon>
        <taxon>Nepetoideae</taxon>
        <taxon>Elsholtzieae</taxon>
        <taxon>Perilla</taxon>
    </lineage>
</organism>
<protein>
    <submittedName>
        <fullName evidence="2">Uncharacterized protein</fullName>
    </submittedName>
</protein>
<proteinExistence type="predicted"/>
<evidence type="ECO:0000313" key="2">
    <source>
        <dbReference type="EMBL" id="KAH6821164.1"/>
    </source>
</evidence>
<feature type="region of interest" description="Disordered" evidence="1">
    <location>
        <begin position="1"/>
        <end position="23"/>
    </location>
</feature>
<sequence length="141" mass="15875">MAARFSLCSSPMTTPSHAPSMRPIGSSRLGVGRLITTSSKLVMMCSNNHVSVDVQTRSSSPHMNKIFEDRSAGIVCYRDENGEITCEGYDEGPRFHHKLSRFNYNTSVLTRNCIICDSRDVEIIELLQRCWNQESQDKEGN</sequence>
<dbReference type="AlphaFoldDB" id="A0AAD4ITU3"/>
<comment type="caution">
    <text evidence="2">The sequence shown here is derived from an EMBL/GenBank/DDBJ whole genome shotgun (WGS) entry which is preliminary data.</text>
</comment>
<dbReference type="PANTHER" id="PTHR34206:SF1">
    <property type="entry name" value="OS10G0390701 PROTEIN"/>
    <property type="match status" value="1"/>
</dbReference>
<accession>A0AAD4ITU3</accession>
<evidence type="ECO:0000313" key="3">
    <source>
        <dbReference type="Proteomes" id="UP001190926"/>
    </source>
</evidence>